<keyword evidence="2 3" id="KW-0539">Nucleus</keyword>
<evidence type="ECO:0000256" key="1">
    <source>
        <dbReference type="ARBA" id="ARBA00004123"/>
    </source>
</evidence>
<evidence type="ECO:0000313" key="7">
    <source>
        <dbReference type="Proteomes" id="UP000516437"/>
    </source>
</evidence>
<reference evidence="6 7" key="1">
    <citation type="journal article" date="2019" name="Plant Biotechnol. J.">
        <title>The red bayberry genome and genetic basis of sex determination.</title>
        <authorList>
            <person name="Jia H.M."/>
            <person name="Jia H.J."/>
            <person name="Cai Q.L."/>
            <person name="Wang Y."/>
            <person name="Zhao H.B."/>
            <person name="Yang W.F."/>
            <person name="Wang G.Y."/>
            <person name="Li Y.H."/>
            <person name="Zhan D.L."/>
            <person name="Shen Y.T."/>
            <person name="Niu Q.F."/>
            <person name="Chang L."/>
            <person name="Qiu J."/>
            <person name="Zhao L."/>
            <person name="Xie H.B."/>
            <person name="Fu W.Y."/>
            <person name="Jin J."/>
            <person name="Li X.W."/>
            <person name="Jiao Y."/>
            <person name="Zhou C.C."/>
            <person name="Tu T."/>
            <person name="Chai C.Y."/>
            <person name="Gao J.L."/>
            <person name="Fan L.J."/>
            <person name="van de Weg E."/>
            <person name="Wang J.Y."/>
            <person name="Gao Z.S."/>
        </authorList>
    </citation>
    <scope>NUCLEOTIDE SEQUENCE [LARGE SCALE GENOMIC DNA]</scope>
    <source>
        <tissue evidence="6">Leaves</tissue>
    </source>
</reference>
<name>A0A6A1VCM0_9ROSI</name>
<evidence type="ECO:0000256" key="3">
    <source>
        <dbReference type="RuleBase" id="RU000682"/>
    </source>
</evidence>
<dbReference type="InterPro" id="IPR009057">
    <property type="entry name" value="Homeodomain-like_sf"/>
</dbReference>
<evidence type="ECO:0000259" key="5">
    <source>
        <dbReference type="PROSITE" id="PS50071"/>
    </source>
</evidence>
<dbReference type="AlphaFoldDB" id="A0A6A1VCM0"/>
<protein>
    <submittedName>
        <fullName evidence="6">WUSCHEL-related homeobox 8</fullName>
    </submittedName>
</protein>
<dbReference type="Gene3D" id="1.10.10.60">
    <property type="entry name" value="Homeodomain-like"/>
    <property type="match status" value="1"/>
</dbReference>
<dbReference type="OrthoDB" id="6159439at2759"/>
<evidence type="ECO:0000313" key="6">
    <source>
        <dbReference type="EMBL" id="KAB1210494.1"/>
    </source>
</evidence>
<dbReference type="Pfam" id="PF00046">
    <property type="entry name" value="Homeodomain"/>
    <property type="match status" value="1"/>
</dbReference>
<dbReference type="SMART" id="SM00389">
    <property type="entry name" value="HOX"/>
    <property type="match status" value="1"/>
</dbReference>
<evidence type="ECO:0000256" key="4">
    <source>
        <dbReference type="SAM" id="MobiDB-lite"/>
    </source>
</evidence>
<dbReference type="SUPFAM" id="SSF46689">
    <property type="entry name" value="Homeodomain-like"/>
    <property type="match status" value="1"/>
</dbReference>
<keyword evidence="2 3" id="KW-0238">DNA-binding</keyword>
<dbReference type="GO" id="GO:0005634">
    <property type="term" value="C:nucleus"/>
    <property type="evidence" value="ECO:0007669"/>
    <property type="project" value="UniProtKB-SubCell"/>
</dbReference>
<dbReference type="GO" id="GO:0003700">
    <property type="term" value="F:DNA-binding transcription factor activity"/>
    <property type="evidence" value="ECO:0007669"/>
    <property type="project" value="InterPro"/>
</dbReference>
<keyword evidence="7" id="KW-1185">Reference proteome</keyword>
<dbReference type="GO" id="GO:0003677">
    <property type="term" value="F:DNA binding"/>
    <property type="evidence" value="ECO:0007669"/>
    <property type="project" value="UniProtKB-UniRule"/>
</dbReference>
<accession>A0A6A1VCM0</accession>
<evidence type="ECO:0000256" key="2">
    <source>
        <dbReference type="PROSITE-ProRule" id="PRU00108"/>
    </source>
</evidence>
<dbReference type="Proteomes" id="UP000516437">
    <property type="component" value="Chromosome 6"/>
</dbReference>
<comment type="caution">
    <text evidence="6">The sequence shown here is derived from an EMBL/GenBank/DDBJ whole genome shotgun (WGS) entry which is preliminary data.</text>
</comment>
<keyword evidence="2 3" id="KW-0371">Homeobox</keyword>
<dbReference type="EMBL" id="RXIC02000024">
    <property type="protein sequence ID" value="KAB1210494.1"/>
    <property type="molecule type" value="Genomic_DNA"/>
</dbReference>
<dbReference type="CDD" id="cd00086">
    <property type="entry name" value="homeodomain"/>
    <property type="match status" value="1"/>
</dbReference>
<sequence length="137" mass="15848">MTDEQLELLRRQIAAYITICEQLTEMHNAISTSTQQDRGTGLGNEPWMAAAGEKRTGKRWSSTPLQLQILERIFEEGNGTPSKQRIKEITTELAQHGQISEANVYNWFQNRRARLKRMQSVPEANMRNQNLRHKLNL</sequence>
<comment type="subcellular location">
    <subcellularLocation>
        <location evidence="1 2 3">Nucleus</location>
    </subcellularLocation>
</comment>
<organism evidence="6 7">
    <name type="scientific">Morella rubra</name>
    <name type="common">Chinese bayberry</name>
    <dbReference type="NCBI Taxonomy" id="262757"/>
    <lineage>
        <taxon>Eukaryota</taxon>
        <taxon>Viridiplantae</taxon>
        <taxon>Streptophyta</taxon>
        <taxon>Embryophyta</taxon>
        <taxon>Tracheophyta</taxon>
        <taxon>Spermatophyta</taxon>
        <taxon>Magnoliopsida</taxon>
        <taxon>eudicotyledons</taxon>
        <taxon>Gunneridae</taxon>
        <taxon>Pentapetalae</taxon>
        <taxon>rosids</taxon>
        <taxon>fabids</taxon>
        <taxon>Fagales</taxon>
        <taxon>Myricaceae</taxon>
        <taxon>Morella</taxon>
    </lineage>
</organism>
<dbReference type="PANTHER" id="PTHR46777:SF5">
    <property type="entry name" value="WUSCHEL-RELATED HOMEOBOX 13"/>
    <property type="match status" value="1"/>
</dbReference>
<dbReference type="InterPro" id="IPR044559">
    <property type="entry name" value="WOX13-like"/>
</dbReference>
<feature type="DNA-binding region" description="Homeobox" evidence="2">
    <location>
        <begin position="55"/>
        <end position="119"/>
    </location>
</feature>
<proteinExistence type="predicted"/>
<feature type="domain" description="Homeobox" evidence="5">
    <location>
        <begin position="53"/>
        <end position="118"/>
    </location>
</feature>
<dbReference type="PROSITE" id="PS50071">
    <property type="entry name" value="HOMEOBOX_2"/>
    <property type="match status" value="1"/>
</dbReference>
<feature type="region of interest" description="Disordered" evidence="4">
    <location>
        <begin position="33"/>
        <end position="58"/>
    </location>
</feature>
<dbReference type="InterPro" id="IPR001356">
    <property type="entry name" value="HD"/>
</dbReference>
<dbReference type="PANTHER" id="PTHR46777">
    <property type="entry name" value="WUSCHEL-RELATED HOMEOBOX 13"/>
    <property type="match status" value="1"/>
</dbReference>
<gene>
    <name evidence="6" type="ORF">CJ030_MR6G010790</name>
</gene>